<organism evidence="2 3">
    <name type="scientific">Caulobacter hibisci</name>
    <dbReference type="NCBI Taxonomy" id="2035993"/>
    <lineage>
        <taxon>Bacteria</taxon>
        <taxon>Pseudomonadati</taxon>
        <taxon>Pseudomonadota</taxon>
        <taxon>Alphaproteobacteria</taxon>
        <taxon>Caulobacterales</taxon>
        <taxon>Caulobacteraceae</taxon>
        <taxon>Caulobacter</taxon>
    </lineage>
</organism>
<feature type="chain" id="PRO_5045322448" evidence="1">
    <location>
        <begin position="20"/>
        <end position="148"/>
    </location>
</feature>
<feature type="signal peptide" evidence="1">
    <location>
        <begin position="1"/>
        <end position="19"/>
    </location>
</feature>
<protein>
    <submittedName>
        <fullName evidence="2">Uncharacterized protein</fullName>
    </submittedName>
</protein>
<proteinExistence type="predicted"/>
<dbReference type="Proteomes" id="UP000639859">
    <property type="component" value="Unassembled WGS sequence"/>
</dbReference>
<keyword evidence="1" id="KW-0732">Signal</keyword>
<name>A0ABS0SVH2_9CAUL</name>
<sequence length="148" mass="16600">MRLALCIVVLLATAGPALAQPRDPPTFWASGAGRSAACFQMADGRVRVPADNHVRVADYSMVGETLQLENLRDEGWQSWHPDLYGTPRQRAAREREAARMERALDEAWYLLRGLPKVEKRDASRLVLRSRDGRRASFVAVRVCRALEG</sequence>
<evidence type="ECO:0000256" key="1">
    <source>
        <dbReference type="SAM" id="SignalP"/>
    </source>
</evidence>
<dbReference type="RefSeq" id="WP_198574595.1">
    <property type="nucleotide sequence ID" value="NZ_JADWOX010000001.1"/>
</dbReference>
<gene>
    <name evidence="2" type="ORF">I4Q42_03255</name>
</gene>
<dbReference type="EMBL" id="JADWOX010000001">
    <property type="protein sequence ID" value="MBI1682678.1"/>
    <property type="molecule type" value="Genomic_DNA"/>
</dbReference>
<reference evidence="2 3" key="1">
    <citation type="submission" date="2020-11" db="EMBL/GenBank/DDBJ databases">
        <title>genome sequence of strain KACC 18849.</title>
        <authorList>
            <person name="Gao J."/>
            <person name="Zhang X."/>
        </authorList>
    </citation>
    <scope>NUCLEOTIDE SEQUENCE [LARGE SCALE GENOMIC DNA]</scope>
    <source>
        <strain evidence="2 3">KACC 18849</strain>
    </source>
</reference>
<evidence type="ECO:0000313" key="2">
    <source>
        <dbReference type="EMBL" id="MBI1682678.1"/>
    </source>
</evidence>
<accession>A0ABS0SVH2</accession>
<evidence type="ECO:0000313" key="3">
    <source>
        <dbReference type="Proteomes" id="UP000639859"/>
    </source>
</evidence>
<keyword evidence="3" id="KW-1185">Reference proteome</keyword>
<comment type="caution">
    <text evidence="2">The sequence shown here is derived from an EMBL/GenBank/DDBJ whole genome shotgun (WGS) entry which is preliminary data.</text>
</comment>